<proteinExistence type="predicted"/>
<evidence type="ECO:0000256" key="1">
    <source>
        <dbReference type="SAM" id="Phobius"/>
    </source>
</evidence>
<sequence length="374" mass="42666">MATTASPEKTFSQVTWETALWTLIPLAINTMSQPSGRVCGFPAKYRTYLRSSPLFCLADSLSILIHLILYLTTFPFKDGIRLLIQQRFGKGDDDDADESREEGIQAIEKLTWLRWIFFVLGTLGPGIKLMAMEGVPWTKTFGAIFLISFVMVEVLVILSWLYGEYEAIPEAQDAEAHDAEKLKKTKDKLLEIDDWLHATARALHVVLLVWAAVDIHNGFHDHFRFGPSGLEPFPSFLGPFFDLCCGVQFFGLELIIMLMIILLPAWLKWILSLLRDFLVYSWWESGIGAVLLVCIQAWVIWVLRNYDLFKKEILIDLVVDWAYLLAFGFSLLLVEILLGSTGERVPRWARSIFITLPNPEEGKKRRSGMDSKLE</sequence>
<feature type="transmembrane region" description="Helical" evidence="1">
    <location>
        <begin position="321"/>
        <end position="340"/>
    </location>
</feature>
<dbReference type="EMBL" id="KZ613489">
    <property type="protein sequence ID" value="PMD19440.1"/>
    <property type="molecule type" value="Genomic_DNA"/>
</dbReference>
<feature type="transmembrane region" description="Helical" evidence="1">
    <location>
        <begin position="54"/>
        <end position="73"/>
    </location>
</feature>
<dbReference type="OrthoDB" id="2847781at2759"/>
<keyword evidence="1" id="KW-1133">Transmembrane helix</keyword>
<keyword evidence="1" id="KW-0812">Transmembrane</keyword>
<evidence type="ECO:0000313" key="3">
    <source>
        <dbReference type="Proteomes" id="UP000235672"/>
    </source>
</evidence>
<gene>
    <name evidence="2" type="ORF">NA56DRAFT_690437</name>
</gene>
<reference evidence="2 3" key="1">
    <citation type="submission" date="2016-05" db="EMBL/GenBank/DDBJ databases">
        <title>A degradative enzymes factory behind the ericoid mycorrhizal symbiosis.</title>
        <authorList>
            <consortium name="DOE Joint Genome Institute"/>
            <person name="Martino E."/>
            <person name="Morin E."/>
            <person name="Grelet G."/>
            <person name="Kuo A."/>
            <person name="Kohler A."/>
            <person name="Daghino S."/>
            <person name="Barry K."/>
            <person name="Choi C."/>
            <person name="Cichocki N."/>
            <person name="Clum A."/>
            <person name="Copeland A."/>
            <person name="Hainaut M."/>
            <person name="Haridas S."/>
            <person name="Labutti K."/>
            <person name="Lindquist E."/>
            <person name="Lipzen A."/>
            <person name="Khouja H.-R."/>
            <person name="Murat C."/>
            <person name="Ohm R."/>
            <person name="Olson A."/>
            <person name="Spatafora J."/>
            <person name="Veneault-Fourrey C."/>
            <person name="Henrissat B."/>
            <person name="Grigoriev I."/>
            <person name="Martin F."/>
            <person name="Perotto S."/>
        </authorList>
    </citation>
    <scope>NUCLEOTIDE SEQUENCE [LARGE SCALE GENOMIC DNA]</scope>
    <source>
        <strain evidence="2 3">UAMH 7357</strain>
    </source>
</reference>
<feature type="transmembrane region" description="Helical" evidence="1">
    <location>
        <begin position="240"/>
        <end position="267"/>
    </location>
</feature>
<feature type="non-terminal residue" evidence="2">
    <location>
        <position position="374"/>
    </location>
</feature>
<accession>A0A2J6PZH0</accession>
<feature type="transmembrane region" description="Helical" evidence="1">
    <location>
        <begin position="143"/>
        <end position="162"/>
    </location>
</feature>
<keyword evidence="3" id="KW-1185">Reference proteome</keyword>
<keyword evidence="1" id="KW-0472">Membrane</keyword>
<feature type="transmembrane region" description="Helical" evidence="1">
    <location>
        <begin position="279"/>
        <end position="301"/>
    </location>
</feature>
<evidence type="ECO:0000313" key="2">
    <source>
        <dbReference type="EMBL" id="PMD19440.1"/>
    </source>
</evidence>
<organism evidence="2 3">
    <name type="scientific">Hyaloscypha hepaticicola</name>
    <dbReference type="NCBI Taxonomy" id="2082293"/>
    <lineage>
        <taxon>Eukaryota</taxon>
        <taxon>Fungi</taxon>
        <taxon>Dikarya</taxon>
        <taxon>Ascomycota</taxon>
        <taxon>Pezizomycotina</taxon>
        <taxon>Leotiomycetes</taxon>
        <taxon>Helotiales</taxon>
        <taxon>Hyaloscyphaceae</taxon>
        <taxon>Hyaloscypha</taxon>
    </lineage>
</organism>
<name>A0A2J6PZH0_9HELO</name>
<protein>
    <submittedName>
        <fullName evidence="2">Uncharacterized protein</fullName>
    </submittedName>
</protein>
<feature type="transmembrane region" description="Helical" evidence="1">
    <location>
        <begin position="112"/>
        <end position="131"/>
    </location>
</feature>
<dbReference type="Proteomes" id="UP000235672">
    <property type="component" value="Unassembled WGS sequence"/>
</dbReference>
<dbReference type="AlphaFoldDB" id="A0A2J6PZH0"/>